<keyword evidence="1" id="KW-0175">Coiled coil</keyword>
<dbReference type="Proteomes" id="UP000467700">
    <property type="component" value="Unassembled WGS sequence"/>
</dbReference>
<comment type="caution">
    <text evidence="4">The sequence shown here is derived from an EMBL/GenBank/DDBJ whole genome shotgun (WGS) entry which is preliminary data.</text>
</comment>
<feature type="compositionally biased region" description="Polar residues" evidence="2">
    <location>
        <begin position="97"/>
        <end position="107"/>
    </location>
</feature>
<sequence>MGVLSFIIVNMGLRWSTTGIPSEPATSLIPTPPNMVPSIFSVPPSLLQHSPLFHADKWGVVVSTTVSTDASTTSAHKPAAKSTSATSQPQVPVLSANPPSLQDSGCSQVQSLGLEKPMGPPVSLMFEASASASHGVNRNIIEPQQPPSNTLHTPLNLPPSSVLSQPELTIDGAIDPQLLSTTSHGPAIQDLPACPANSQVGSPSPPPPDEHCHGCRLVHSRSRSTDRTRSSSRAAVESRASSSSRERMQTQGKKRIRVSQQNPKFGYVEGAMMGTVMMKIPRNQDVCPPQNDLAKAKKHFTRVMGMILSRAKRLAEETDCWLITIGQQPGKGPAVHYTSSRLHHEAHTEATAIVNQFQQLTYTLNLARTRDAVHLQTMYKAKLQEEHESRDMAQKKADTAQEELRHIHEERGANLSMIEKLKAELESLCRTQPPQGT</sequence>
<organism evidence="4 5">
    <name type="scientific">Cyclocybe aegerita</name>
    <name type="common">Black poplar mushroom</name>
    <name type="synonym">Agrocybe aegerita</name>
    <dbReference type="NCBI Taxonomy" id="1973307"/>
    <lineage>
        <taxon>Eukaryota</taxon>
        <taxon>Fungi</taxon>
        <taxon>Dikarya</taxon>
        <taxon>Basidiomycota</taxon>
        <taxon>Agaricomycotina</taxon>
        <taxon>Agaricomycetes</taxon>
        <taxon>Agaricomycetidae</taxon>
        <taxon>Agaricales</taxon>
        <taxon>Agaricineae</taxon>
        <taxon>Bolbitiaceae</taxon>
        <taxon>Cyclocybe</taxon>
    </lineage>
</organism>
<feature type="region of interest" description="Disordered" evidence="2">
    <location>
        <begin position="72"/>
        <end position="107"/>
    </location>
</feature>
<dbReference type="AlphaFoldDB" id="A0A8S0WTN2"/>
<evidence type="ECO:0000256" key="2">
    <source>
        <dbReference type="SAM" id="MobiDB-lite"/>
    </source>
</evidence>
<feature type="region of interest" description="Disordered" evidence="2">
    <location>
        <begin position="177"/>
        <end position="259"/>
    </location>
</feature>
<evidence type="ECO:0000313" key="4">
    <source>
        <dbReference type="EMBL" id="CAA7271058.1"/>
    </source>
</evidence>
<feature type="chain" id="PRO_5035719768" evidence="3">
    <location>
        <begin position="20"/>
        <end position="437"/>
    </location>
</feature>
<reference evidence="4 5" key="1">
    <citation type="submission" date="2020-01" db="EMBL/GenBank/DDBJ databases">
        <authorList>
            <person name="Gupta K D."/>
        </authorList>
    </citation>
    <scope>NUCLEOTIDE SEQUENCE [LARGE SCALE GENOMIC DNA]</scope>
</reference>
<feature type="region of interest" description="Disordered" evidence="2">
    <location>
        <begin position="139"/>
        <end position="164"/>
    </location>
</feature>
<gene>
    <name evidence="4" type="ORF">AAE3_LOCUS13361</name>
</gene>
<keyword evidence="3" id="KW-0732">Signal</keyword>
<feature type="coiled-coil region" evidence="1">
    <location>
        <begin position="383"/>
        <end position="410"/>
    </location>
</feature>
<evidence type="ECO:0000256" key="3">
    <source>
        <dbReference type="SAM" id="SignalP"/>
    </source>
</evidence>
<name>A0A8S0WTN2_CYCAE</name>
<feature type="compositionally biased region" description="Low complexity" evidence="2">
    <location>
        <begin position="231"/>
        <end position="243"/>
    </location>
</feature>
<evidence type="ECO:0000313" key="5">
    <source>
        <dbReference type="Proteomes" id="UP000467700"/>
    </source>
</evidence>
<feature type="compositionally biased region" description="Polar residues" evidence="2">
    <location>
        <begin position="81"/>
        <end position="90"/>
    </location>
</feature>
<protein>
    <submittedName>
        <fullName evidence="4">Uncharacterized protein</fullName>
    </submittedName>
</protein>
<proteinExistence type="predicted"/>
<feature type="signal peptide" evidence="3">
    <location>
        <begin position="1"/>
        <end position="19"/>
    </location>
</feature>
<accession>A0A8S0WTN2</accession>
<dbReference type="EMBL" id="CACVBS010000101">
    <property type="protein sequence ID" value="CAA7271058.1"/>
    <property type="molecule type" value="Genomic_DNA"/>
</dbReference>
<evidence type="ECO:0000256" key="1">
    <source>
        <dbReference type="SAM" id="Coils"/>
    </source>
</evidence>
<feature type="compositionally biased region" description="Polar residues" evidence="2">
    <location>
        <begin position="147"/>
        <end position="164"/>
    </location>
</feature>
<keyword evidence="5" id="KW-1185">Reference proteome</keyword>
<dbReference type="OrthoDB" id="3060861at2759"/>